<dbReference type="RefSeq" id="WP_341695333.1">
    <property type="nucleotide sequence ID" value="NZ_JBBYHR010000001.1"/>
</dbReference>
<accession>A0ABU9HS63</accession>
<evidence type="ECO:0000313" key="2">
    <source>
        <dbReference type="EMBL" id="MEL1243015.1"/>
    </source>
</evidence>
<proteinExistence type="predicted"/>
<keyword evidence="3" id="KW-1185">Reference proteome</keyword>
<evidence type="ECO:0000259" key="1">
    <source>
        <dbReference type="Pfam" id="PF18270"/>
    </source>
</evidence>
<dbReference type="EMBL" id="JBBYHR010000001">
    <property type="protein sequence ID" value="MEL1243015.1"/>
    <property type="molecule type" value="Genomic_DNA"/>
</dbReference>
<comment type="caution">
    <text evidence="2">The sequence shown here is derived from an EMBL/GenBank/DDBJ whole genome shotgun (WGS) entry which is preliminary data.</text>
</comment>
<dbReference type="InterPro" id="IPR041576">
    <property type="entry name" value="Evf"/>
</dbReference>
<dbReference type="Pfam" id="PF18270">
    <property type="entry name" value="Evf"/>
    <property type="match status" value="1"/>
</dbReference>
<name>A0ABU9HS63_9FLAO</name>
<sequence length="293" mass="32668">MKNLQQKLGINLSHKSFKAQLGEAEDFFNVPEFAGKELAFGGDDPYADKDGLIQFICGVELLQDPIVTAKLAELKSLLISLTSVVTSYINRYAAAKGPQYKTDADLWELALSKLPLMGPSKIDMQTYTRRTRGVEIAGDFINLVLDIATGEGQALQSFKSFLEKQGGALRAGIEANKDSYKTITVGVCVEVLKIGSQIMYIPKIKQYKVLFTRENTKWSSSCASYEEVDMHFEYLYASNVFDYEALNNPDIKRDFEKFVTGAQKAQIEDASTFFNDDFEDVKSKTANAMQASE</sequence>
<gene>
    <name evidence="2" type="ORF">AAEO56_01965</name>
</gene>
<dbReference type="Proteomes" id="UP001464555">
    <property type="component" value="Unassembled WGS sequence"/>
</dbReference>
<feature type="domain" description="Virulence factor Evf" evidence="1">
    <location>
        <begin position="46"/>
        <end position="278"/>
    </location>
</feature>
<protein>
    <recommendedName>
        <fullName evidence="1">Virulence factor Evf domain-containing protein</fullName>
    </recommendedName>
</protein>
<organism evidence="2 3">
    <name type="scientific">Flavobacterium arundinis</name>
    <dbReference type="NCBI Taxonomy" id="3139143"/>
    <lineage>
        <taxon>Bacteria</taxon>
        <taxon>Pseudomonadati</taxon>
        <taxon>Bacteroidota</taxon>
        <taxon>Flavobacteriia</taxon>
        <taxon>Flavobacteriales</taxon>
        <taxon>Flavobacteriaceae</taxon>
        <taxon>Flavobacterium</taxon>
    </lineage>
</organism>
<reference evidence="2 3" key="1">
    <citation type="submission" date="2024-04" db="EMBL/GenBank/DDBJ databases">
        <title>Flavobacterium sp. DGU11 16S ribosomal RNA gene Genome sequencing and assembly.</title>
        <authorList>
            <person name="Park S."/>
        </authorList>
    </citation>
    <scope>NUCLEOTIDE SEQUENCE [LARGE SCALE GENOMIC DNA]</scope>
    <source>
        <strain evidence="2 3">DGU11</strain>
    </source>
</reference>
<evidence type="ECO:0000313" key="3">
    <source>
        <dbReference type="Proteomes" id="UP001464555"/>
    </source>
</evidence>